<sequence length="273" mass="32209">MANMFKVYHKKVDLENLDLKKVYTFEEFTYINDQLKTRTIEIDEEPITLFEFDNGKLIPMPQVPYAIEKVVSKISFQLEYWNMSTNQNGGVTTSQGGFNFYIGGKRTIRAPDISYTPNETDLQLNRLQNWTFKGCPFTPIFLVEVANIEKESDFENYNDRFRYEFLRPETSVRLCFLIDIGPEKRKIYSWRKYQNNIVRQYEHEWKDLDTKISGQEVLPGFILNVNLIDKALLQRQSDLSSEDKDNIGCPKCNATFTNDHNFLKHYLNVHAYK</sequence>
<organism evidence="3 4">
    <name type="scientific">Diversispora epigaea</name>
    <dbReference type="NCBI Taxonomy" id="1348612"/>
    <lineage>
        <taxon>Eukaryota</taxon>
        <taxon>Fungi</taxon>
        <taxon>Fungi incertae sedis</taxon>
        <taxon>Mucoromycota</taxon>
        <taxon>Glomeromycotina</taxon>
        <taxon>Glomeromycetes</taxon>
        <taxon>Diversisporales</taxon>
        <taxon>Diversisporaceae</taxon>
        <taxon>Diversispora</taxon>
    </lineage>
</organism>
<accession>A0A397JRI5</accession>
<dbReference type="SUPFAM" id="SSF52980">
    <property type="entry name" value="Restriction endonuclease-like"/>
    <property type="match status" value="1"/>
</dbReference>
<dbReference type="InterPro" id="IPR011335">
    <property type="entry name" value="Restrct_endonuc-II-like"/>
</dbReference>
<dbReference type="GO" id="GO:0008270">
    <property type="term" value="F:zinc ion binding"/>
    <property type="evidence" value="ECO:0007669"/>
    <property type="project" value="UniProtKB-KW"/>
</dbReference>
<keyword evidence="4" id="KW-1185">Reference proteome</keyword>
<dbReference type="EMBL" id="PQFF01000031">
    <property type="protein sequence ID" value="RHZ87523.1"/>
    <property type="molecule type" value="Genomic_DNA"/>
</dbReference>
<dbReference type="OrthoDB" id="88517at2759"/>
<name>A0A397JRI5_9GLOM</name>
<reference evidence="3 4" key="1">
    <citation type="submission" date="2018-08" db="EMBL/GenBank/DDBJ databases">
        <title>Genome and evolution of the arbuscular mycorrhizal fungus Diversispora epigaea (formerly Glomus versiforme) and its bacterial endosymbionts.</title>
        <authorList>
            <person name="Sun X."/>
            <person name="Fei Z."/>
            <person name="Harrison M."/>
        </authorList>
    </citation>
    <scope>NUCLEOTIDE SEQUENCE [LARGE SCALE GENOMIC DNA]</scope>
    <source>
        <strain evidence="3 4">IT104</strain>
    </source>
</reference>
<dbReference type="CDD" id="cd06260">
    <property type="entry name" value="DUF820-like"/>
    <property type="match status" value="1"/>
</dbReference>
<evidence type="ECO:0000259" key="2">
    <source>
        <dbReference type="PROSITE" id="PS50157"/>
    </source>
</evidence>
<keyword evidence="1" id="KW-0862">Zinc</keyword>
<dbReference type="PROSITE" id="PS50157">
    <property type="entry name" value="ZINC_FINGER_C2H2_2"/>
    <property type="match status" value="1"/>
</dbReference>
<comment type="caution">
    <text evidence="3">The sequence shown here is derived from an EMBL/GenBank/DDBJ whole genome shotgun (WGS) entry which is preliminary data.</text>
</comment>
<feature type="domain" description="C2H2-type" evidence="2">
    <location>
        <begin position="247"/>
        <end position="273"/>
    </location>
</feature>
<dbReference type="InterPro" id="IPR012296">
    <property type="entry name" value="Nuclease_put_TT1808"/>
</dbReference>
<evidence type="ECO:0000313" key="3">
    <source>
        <dbReference type="EMBL" id="RHZ87523.1"/>
    </source>
</evidence>
<dbReference type="InterPro" id="IPR008538">
    <property type="entry name" value="Uma2"/>
</dbReference>
<protein>
    <recommendedName>
        <fullName evidence="2">C2H2-type domain-containing protein</fullName>
    </recommendedName>
</protein>
<dbReference type="Proteomes" id="UP000266861">
    <property type="component" value="Unassembled WGS sequence"/>
</dbReference>
<dbReference type="Pfam" id="PF05685">
    <property type="entry name" value="Uma2"/>
    <property type="match status" value="1"/>
</dbReference>
<dbReference type="GO" id="GO:0006302">
    <property type="term" value="P:double-strand break repair"/>
    <property type="evidence" value="ECO:0007669"/>
    <property type="project" value="UniProtKB-ARBA"/>
</dbReference>
<dbReference type="AlphaFoldDB" id="A0A397JRI5"/>
<keyword evidence="1" id="KW-0479">Metal-binding</keyword>
<dbReference type="InterPro" id="IPR013087">
    <property type="entry name" value="Znf_C2H2_type"/>
</dbReference>
<keyword evidence="1" id="KW-0863">Zinc-finger</keyword>
<evidence type="ECO:0000313" key="4">
    <source>
        <dbReference type="Proteomes" id="UP000266861"/>
    </source>
</evidence>
<evidence type="ECO:0000256" key="1">
    <source>
        <dbReference type="PROSITE-ProRule" id="PRU00042"/>
    </source>
</evidence>
<dbReference type="Gene3D" id="3.90.1570.10">
    <property type="entry name" value="tt1808, chain A"/>
    <property type="match status" value="1"/>
</dbReference>
<proteinExistence type="predicted"/>
<dbReference type="PROSITE" id="PS00028">
    <property type="entry name" value="ZINC_FINGER_C2H2_1"/>
    <property type="match status" value="1"/>
</dbReference>
<gene>
    <name evidence="3" type="ORF">Glove_33g304</name>
</gene>